<dbReference type="Proteomes" id="UP000681526">
    <property type="component" value="Unassembled WGS sequence"/>
</dbReference>
<evidence type="ECO:0000313" key="2">
    <source>
        <dbReference type="Proteomes" id="UP000681526"/>
    </source>
</evidence>
<dbReference type="PANTHER" id="PTHR36452">
    <property type="entry name" value="CHROMOSOME 12, WHOLE GENOME SHOTGUN SEQUENCE"/>
    <property type="match status" value="1"/>
</dbReference>
<protein>
    <recommendedName>
        <fullName evidence="3">TIGR02453 family protein</fullName>
    </recommendedName>
</protein>
<evidence type="ECO:0000313" key="1">
    <source>
        <dbReference type="EMBL" id="CAG5093159.1"/>
    </source>
</evidence>
<sequence length="230" mass="27539">MGAFRGFTEQTLRFLRDVRENNSKAWFERNRPVYERELLEPMRDLAADLSETMLTIDPQLETRPAVGKTISRIHRDTRFSRDKSLYRDAMWMTFKRRSEEWKDGPAFFFELRTDGYRYGMGFYAASKDTMDKLREWIDEEPEQFRRTTAFYERQRTFVIEGECYKRILDASKSESVLEWYQRKNIYLACNREIDELLFSPRLADEVASGFEMLGGLYHAFWNLRMRAAGV</sequence>
<dbReference type="PIRSF" id="PIRSF028451">
    <property type="entry name" value="UCP028451"/>
    <property type="match status" value="1"/>
</dbReference>
<evidence type="ECO:0008006" key="3">
    <source>
        <dbReference type="Google" id="ProtNLM"/>
    </source>
</evidence>
<comment type="caution">
    <text evidence="1">The sequence shown here is derived from an EMBL/GenBank/DDBJ whole genome shotgun (WGS) entry which is preliminary data.</text>
</comment>
<name>A0ABM8V965_THEXY</name>
<dbReference type="InterPro" id="IPR012808">
    <property type="entry name" value="CHP02453"/>
</dbReference>
<dbReference type="Pfam" id="PF09365">
    <property type="entry name" value="DUF2461"/>
    <property type="match status" value="1"/>
</dbReference>
<organism evidence="1 2">
    <name type="scientific">Thermobacillus xylanilyticus</name>
    <dbReference type="NCBI Taxonomy" id="76633"/>
    <lineage>
        <taxon>Bacteria</taxon>
        <taxon>Bacillati</taxon>
        <taxon>Bacillota</taxon>
        <taxon>Bacilli</taxon>
        <taxon>Bacillales</taxon>
        <taxon>Paenibacillaceae</taxon>
        <taxon>Thermobacillus</taxon>
    </lineage>
</organism>
<dbReference type="PANTHER" id="PTHR36452:SF1">
    <property type="entry name" value="DUF2461 DOMAIN-CONTAINING PROTEIN"/>
    <property type="match status" value="1"/>
</dbReference>
<gene>
    <name evidence="1" type="primary">txxe 3585</name>
    <name evidence="1" type="ORF">TXXE_19315</name>
</gene>
<dbReference type="RefSeq" id="WP_213486901.1">
    <property type="nucleotide sequence ID" value="NZ_CAJRAY010000101.1"/>
</dbReference>
<reference evidence="1 2" key="1">
    <citation type="submission" date="2021-04" db="EMBL/GenBank/DDBJ databases">
        <authorList>
            <person name="Rakotoarivonina H."/>
        </authorList>
    </citation>
    <scope>NUCLEOTIDE SEQUENCE [LARGE SCALE GENOMIC DNA]</scope>
    <source>
        <strain evidence="1 2">XE</strain>
    </source>
</reference>
<accession>A0ABM8V965</accession>
<dbReference type="EMBL" id="CAJRAY010000101">
    <property type="protein sequence ID" value="CAG5093159.1"/>
    <property type="molecule type" value="Genomic_DNA"/>
</dbReference>
<dbReference type="NCBIfam" id="TIGR02453">
    <property type="entry name" value="TIGR02453 family protein"/>
    <property type="match status" value="1"/>
</dbReference>
<proteinExistence type="predicted"/>
<dbReference type="InterPro" id="IPR015996">
    <property type="entry name" value="UCP028451"/>
</dbReference>
<keyword evidence="2" id="KW-1185">Reference proteome</keyword>